<dbReference type="PANTHER" id="PTHR43329">
    <property type="entry name" value="EPOXIDE HYDROLASE"/>
    <property type="match status" value="1"/>
</dbReference>
<proteinExistence type="predicted"/>
<reference evidence="2 3" key="1">
    <citation type="submission" date="2020-08" db="EMBL/GenBank/DDBJ databases">
        <title>Genomic Encyclopedia of Type Strains, Phase III (KMG-III): the genomes of soil and plant-associated and newly described type strains.</title>
        <authorList>
            <person name="Whitman W."/>
        </authorList>
    </citation>
    <scope>NUCLEOTIDE SEQUENCE [LARGE SCALE GENOMIC DNA]</scope>
    <source>
        <strain evidence="2 3">CECT 3303</strain>
    </source>
</reference>
<dbReference type="AlphaFoldDB" id="A0A841D9B8"/>
<name>A0A841D9B8_PLAVE</name>
<evidence type="ECO:0000259" key="1">
    <source>
        <dbReference type="Pfam" id="PF00561"/>
    </source>
</evidence>
<dbReference type="Proteomes" id="UP000562352">
    <property type="component" value="Unassembled WGS sequence"/>
</dbReference>
<evidence type="ECO:0000313" key="3">
    <source>
        <dbReference type="Proteomes" id="UP000562352"/>
    </source>
</evidence>
<evidence type="ECO:0000313" key="2">
    <source>
        <dbReference type="EMBL" id="MBB5966089.1"/>
    </source>
</evidence>
<feature type="domain" description="AB hydrolase-1" evidence="1">
    <location>
        <begin position="33"/>
        <end position="262"/>
    </location>
</feature>
<dbReference type="GO" id="GO:0003824">
    <property type="term" value="F:catalytic activity"/>
    <property type="evidence" value="ECO:0007669"/>
    <property type="project" value="UniProtKB-ARBA"/>
</dbReference>
<dbReference type="RefSeq" id="WP_184945937.1">
    <property type="nucleotide sequence ID" value="NZ_BAAAWZ010000004.1"/>
</dbReference>
<dbReference type="Gene3D" id="3.40.50.1820">
    <property type="entry name" value="alpha/beta hydrolase"/>
    <property type="match status" value="1"/>
</dbReference>
<dbReference type="EMBL" id="JACHJJ010000021">
    <property type="protein sequence ID" value="MBB5966089.1"/>
    <property type="molecule type" value="Genomic_DNA"/>
</dbReference>
<dbReference type="Pfam" id="PF00561">
    <property type="entry name" value="Abhydrolase_1"/>
    <property type="match status" value="1"/>
</dbReference>
<protein>
    <submittedName>
        <fullName evidence="2">Pimeloyl-ACP methyl ester carboxylesterase</fullName>
    </submittedName>
</protein>
<comment type="caution">
    <text evidence="2">The sequence shown here is derived from an EMBL/GenBank/DDBJ whole genome shotgun (WGS) entry which is preliminary data.</text>
</comment>
<organism evidence="2 3">
    <name type="scientific">Planomonospora venezuelensis</name>
    <dbReference type="NCBI Taxonomy" id="1999"/>
    <lineage>
        <taxon>Bacteria</taxon>
        <taxon>Bacillati</taxon>
        <taxon>Actinomycetota</taxon>
        <taxon>Actinomycetes</taxon>
        <taxon>Streptosporangiales</taxon>
        <taxon>Streptosporangiaceae</taxon>
        <taxon>Planomonospora</taxon>
    </lineage>
</organism>
<sequence>MSNKIPQGTATARMIEGDGVGLAVYERGDPARPTVVLVHGYPDDHRIWDGVAERLAGRFHVVAYDVRGAGASGRPPGREPYGLARLVADLRAVADAVSPGEPVHLVGHDWGSIQGWEAVCTTPARFASYTSVSGPCLDHVGHWMRQAGPLRAVRQLLSSWYIGLFRLPLLPELTWHSGLGGLLLSLSERHRPSSRADAVAGLGLYRANIRPRLRRPRERRTGVPVQIVVPLRDAYVTPEAAEAALRWAPHARVRRVRARHWMPATHPALTARLVAEHVEHAVAGERAA</sequence>
<accession>A0A841D9B8</accession>
<dbReference type="InterPro" id="IPR029058">
    <property type="entry name" value="AB_hydrolase_fold"/>
</dbReference>
<keyword evidence="3" id="KW-1185">Reference proteome</keyword>
<gene>
    <name evidence="2" type="ORF">FHS22_005380</name>
</gene>
<dbReference type="InterPro" id="IPR000073">
    <property type="entry name" value="AB_hydrolase_1"/>
</dbReference>
<dbReference type="SUPFAM" id="SSF53474">
    <property type="entry name" value="alpha/beta-Hydrolases"/>
    <property type="match status" value="1"/>
</dbReference>